<dbReference type="PROSITE" id="PS51257">
    <property type="entry name" value="PROKAR_LIPOPROTEIN"/>
    <property type="match status" value="1"/>
</dbReference>
<organism evidence="2 3">
    <name type="scientific">Paraburkholderia kururiensis</name>
    <dbReference type="NCBI Taxonomy" id="984307"/>
    <lineage>
        <taxon>Bacteria</taxon>
        <taxon>Pseudomonadati</taxon>
        <taxon>Pseudomonadota</taxon>
        <taxon>Betaproteobacteria</taxon>
        <taxon>Burkholderiales</taxon>
        <taxon>Burkholderiaceae</taxon>
        <taxon>Paraburkholderia</taxon>
    </lineage>
</organism>
<dbReference type="EMBL" id="CP139965">
    <property type="protein sequence ID" value="WQD75522.1"/>
    <property type="molecule type" value="Genomic_DNA"/>
</dbReference>
<accession>A0ABZ0WDU8</accession>
<protein>
    <recommendedName>
        <fullName evidence="4">Lipoprotein</fullName>
    </recommendedName>
</protein>
<dbReference type="RefSeq" id="WP_157977957.1">
    <property type="nucleotide sequence ID" value="NZ_CP139965.1"/>
</dbReference>
<evidence type="ECO:0000313" key="2">
    <source>
        <dbReference type="EMBL" id="WQD75522.1"/>
    </source>
</evidence>
<keyword evidence="3" id="KW-1185">Reference proteome</keyword>
<proteinExistence type="predicted"/>
<dbReference type="Proteomes" id="UP001325479">
    <property type="component" value="Chromosome"/>
</dbReference>
<gene>
    <name evidence="2" type="ORF">U0042_15265</name>
</gene>
<reference evidence="2 3" key="1">
    <citation type="submission" date="2023-12" db="EMBL/GenBank/DDBJ databases">
        <title>Genome sequencing and assembly of bacterial species from a model synthetic community.</title>
        <authorList>
            <person name="Hogle S.L."/>
        </authorList>
    </citation>
    <scope>NUCLEOTIDE SEQUENCE [LARGE SCALE GENOMIC DNA]</scope>
    <source>
        <strain evidence="2 3">HAMBI 2494</strain>
    </source>
</reference>
<evidence type="ECO:0008006" key="4">
    <source>
        <dbReference type="Google" id="ProtNLM"/>
    </source>
</evidence>
<evidence type="ECO:0000313" key="3">
    <source>
        <dbReference type="Proteomes" id="UP001325479"/>
    </source>
</evidence>
<sequence>MNSNRSLKGLHIVVPAIVAGALLGGCDRHSRPDLEDVKSALQARYGECPLWTLGNVRRIDGAPNPDGYEVSYSFVLTVKDPDALTGHGAHVSGEDATHIAAAMFGDTSDPCFYGVFPLATIASQQQPVSRSYQGSGDRIFVRSEQGWHLNTAPPNPRDPATYDQFSPIADSTPAAQPGSDADATGTASGARGDVGNGNVAATAAVANAIAAPNGGSTVAVAASVPNPPPAVDAASAVSPASRASAYSPDMPDLEGDWRGTYQCGPYIGLGSVTNPDAWTTQVTMTVHNGAATLVRQSTGDGPPFREMLAGNVLPDRSLPLSGAGQATGADRPWYVDFMGRFGGSTGATVYEARGTISDWHRDEVRACRLTLAR</sequence>
<evidence type="ECO:0000256" key="1">
    <source>
        <dbReference type="SAM" id="MobiDB-lite"/>
    </source>
</evidence>
<feature type="region of interest" description="Disordered" evidence="1">
    <location>
        <begin position="148"/>
        <end position="190"/>
    </location>
</feature>
<name>A0ABZ0WDU8_9BURK</name>